<proteinExistence type="predicted"/>
<dbReference type="AlphaFoldDB" id="A0A061R4J7"/>
<accession>A0A061R4J7</accession>
<organism evidence="1">
    <name type="scientific">Tetraselmis sp. GSL018</name>
    <dbReference type="NCBI Taxonomy" id="582737"/>
    <lineage>
        <taxon>Eukaryota</taxon>
        <taxon>Viridiplantae</taxon>
        <taxon>Chlorophyta</taxon>
        <taxon>core chlorophytes</taxon>
        <taxon>Chlorodendrophyceae</taxon>
        <taxon>Chlorodendrales</taxon>
        <taxon>Chlorodendraceae</taxon>
        <taxon>Tetraselmis</taxon>
    </lineage>
</organism>
<evidence type="ECO:0000313" key="1">
    <source>
        <dbReference type="EMBL" id="JAC67852.1"/>
    </source>
</evidence>
<protein>
    <submittedName>
        <fullName evidence="1">Uncharacterized protein</fullName>
    </submittedName>
</protein>
<sequence length="76" mass="7793">RRPASARAVAAGHALARTPGGGSFLPLCGSCPERANLSSCLPPPCFAACFQLRAKGQKASSCLAGCREAAQAQHRK</sequence>
<name>A0A061R4J7_9CHLO</name>
<feature type="non-terminal residue" evidence="1">
    <location>
        <position position="76"/>
    </location>
</feature>
<feature type="non-terminal residue" evidence="1">
    <location>
        <position position="1"/>
    </location>
</feature>
<dbReference type="EMBL" id="GBEZ01018596">
    <property type="protein sequence ID" value="JAC67852.1"/>
    <property type="molecule type" value="Transcribed_RNA"/>
</dbReference>
<gene>
    <name evidence="1" type="ORF">TSPGSL018_10092</name>
</gene>
<reference evidence="1" key="1">
    <citation type="submission" date="2014-05" db="EMBL/GenBank/DDBJ databases">
        <title>The transcriptome of the halophilic microalga Tetraselmis sp. GSL018 isolated from the Great Salt Lake, Utah.</title>
        <authorList>
            <person name="Jinkerson R.E."/>
            <person name="D'Adamo S."/>
            <person name="Posewitz M.C."/>
        </authorList>
    </citation>
    <scope>NUCLEOTIDE SEQUENCE</scope>
    <source>
        <strain evidence="1">GSL018</strain>
    </source>
</reference>